<dbReference type="InterPro" id="IPR002646">
    <property type="entry name" value="PolA_pol_head_dom"/>
</dbReference>
<dbReference type="EMBL" id="BAABKY010000002">
    <property type="protein sequence ID" value="GAA5075975.1"/>
    <property type="molecule type" value="Genomic_DNA"/>
</dbReference>
<keyword evidence="5 7" id="KW-0694">RNA-binding</keyword>
<feature type="domain" description="Polymerase A arginine-rich C-terminal" evidence="11">
    <location>
        <begin position="313"/>
        <end position="436"/>
    </location>
</feature>
<evidence type="ECO:0000256" key="1">
    <source>
        <dbReference type="ARBA" id="ARBA00022664"/>
    </source>
</evidence>
<name>A0ABP9LGU5_9GAMM</name>
<organism evidence="13 14">
    <name type="scientific">Lysobacter panacisoli</name>
    <dbReference type="NCBI Taxonomy" id="1255263"/>
    <lineage>
        <taxon>Bacteria</taxon>
        <taxon>Pseudomonadati</taxon>
        <taxon>Pseudomonadota</taxon>
        <taxon>Gammaproteobacteria</taxon>
        <taxon>Lysobacterales</taxon>
        <taxon>Lysobacteraceae</taxon>
        <taxon>Lysobacter</taxon>
    </lineage>
</organism>
<feature type="domain" description="Poly A polymerase head" evidence="10">
    <location>
        <begin position="42"/>
        <end position="170"/>
    </location>
</feature>
<dbReference type="GO" id="GO:0016779">
    <property type="term" value="F:nucleotidyltransferase activity"/>
    <property type="evidence" value="ECO:0007669"/>
    <property type="project" value="UniProtKB-KW"/>
</dbReference>
<dbReference type="Proteomes" id="UP001501083">
    <property type="component" value="Unassembled WGS sequence"/>
</dbReference>
<dbReference type="Pfam" id="PF12627">
    <property type="entry name" value="PolyA_pol_RNAbd"/>
    <property type="match status" value="1"/>
</dbReference>
<dbReference type="CDD" id="cd05398">
    <property type="entry name" value="NT_ClassII-CCAase"/>
    <property type="match status" value="1"/>
</dbReference>
<evidence type="ECO:0000256" key="3">
    <source>
        <dbReference type="ARBA" id="ARBA00022741"/>
    </source>
</evidence>
<dbReference type="NCBIfam" id="TIGR01942">
    <property type="entry name" value="pcnB"/>
    <property type="match status" value="1"/>
</dbReference>
<evidence type="ECO:0000259" key="12">
    <source>
        <dbReference type="Pfam" id="PF12627"/>
    </source>
</evidence>
<comment type="function">
    <text evidence="7">Adds poly(A) tail to the 3' end of many RNAs, which usually targets these RNAs for decay. Plays a significant role in the global control of gene expression, through influencing the rate of transcript degradation, and in the general RNA quality control.</text>
</comment>
<dbReference type="InterPro" id="IPR025866">
    <property type="entry name" value="PolyA_pol_arg_C_dom"/>
</dbReference>
<accession>A0ABP9LGU5</accession>
<proteinExistence type="inferred from homology"/>
<feature type="compositionally biased region" description="Basic residues" evidence="9">
    <location>
        <begin position="429"/>
        <end position="443"/>
    </location>
</feature>
<dbReference type="InterPro" id="IPR052191">
    <property type="entry name" value="tRNA_ntf/polyA_polymerase_I"/>
</dbReference>
<dbReference type="SUPFAM" id="SSF81891">
    <property type="entry name" value="Poly A polymerase C-terminal region-like"/>
    <property type="match status" value="1"/>
</dbReference>
<dbReference type="Gene3D" id="3.30.460.10">
    <property type="entry name" value="Beta Polymerase, domain 2"/>
    <property type="match status" value="1"/>
</dbReference>
<keyword evidence="3 7" id="KW-0547">Nucleotide-binding</keyword>
<dbReference type="InterPro" id="IPR043519">
    <property type="entry name" value="NT_sf"/>
</dbReference>
<keyword evidence="14" id="KW-1185">Reference proteome</keyword>
<feature type="active site" evidence="7">
    <location>
        <position position="139"/>
    </location>
</feature>
<keyword evidence="13" id="KW-0548">Nucleotidyltransferase</keyword>
<dbReference type="EC" id="2.7.7.19" evidence="7"/>
<reference evidence="14" key="1">
    <citation type="journal article" date="2019" name="Int. J. Syst. Evol. Microbiol.">
        <title>The Global Catalogue of Microorganisms (GCM) 10K type strain sequencing project: providing services to taxonomists for standard genome sequencing and annotation.</title>
        <authorList>
            <consortium name="The Broad Institute Genomics Platform"/>
            <consortium name="The Broad Institute Genome Sequencing Center for Infectious Disease"/>
            <person name="Wu L."/>
            <person name="Ma J."/>
        </authorList>
    </citation>
    <scope>NUCLEOTIDE SEQUENCE [LARGE SCALE GENOMIC DNA]</scope>
    <source>
        <strain evidence="14">JCM 19212</strain>
    </source>
</reference>
<feature type="domain" description="tRNA nucleotidyltransferase/poly(A) polymerase RNA and SrmB- binding" evidence="12">
    <location>
        <begin position="197"/>
        <end position="259"/>
    </location>
</feature>
<comment type="caution">
    <text evidence="13">The sequence shown here is derived from an EMBL/GenBank/DDBJ whole genome shotgun (WGS) entry which is preliminary data.</text>
</comment>
<evidence type="ECO:0000259" key="11">
    <source>
        <dbReference type="Pfam" id="PF12626"/>
    </source>
</evidence>
<keyword evidence="4 7" id="KW-0067">ATP-binding</keyword>
<comment type="catalytic activity">
    <reaction evidence="7">
        <text>RNA(n) + ATP = RNA(n)-3'-adenine ribonucleotide + diphosphate</text>
        <dbReference type="Rhea" id="RHEA:11332"/>
        <dbReference type="Rhea" id="RHEA-COMP:14527"/>
        <dbReference type="Rhea" id="RHEA-COMP:17347"/>
        <dbReference type="ChEBI" id="CHEBI:30616"/>
        <dbReference type="ChEBI" id="CHEBI:33019"/>
        <dbReference type="ChEBI" id="CHEBI:140395"/>
        <dbReference type="ChEBI" id="CHEBI:173115"/>
        <dbReference type="EC" id="2.7.7.19"/>
    </reaction>
</comment>
<evidence type="ECO:0000259" key="10">
    <source>
        <dbReference type="Pfam" id="PF01743"/>
    </source>
</evidence>
<dbReference type="PANTHER" id="PTHR43051">
    <property type="entry name" value="POLYNUCLEOTIDE ADENYLYLTRANSFERASE FAMILY PROTEIN"/>
    <property type="match status" value="1"/>
</dbReference>
<dbReference type="SUPFAM" id="SSF81301">
    <property type="entry name" value="Nucleotidyltransferase"/>
    <property type="match status" value="1"/>
</dbReference>
<feature type="active site" evidence="7">
    <location>
        <position position="60"/>
    </location>
</feature>
<gene>
    <name evidence="7 13" type="primary">pcnB</name>
    <name evidence="13" type="ORF">GCM10025759_20150</name>
</gene>
<evidence type="ECO:0000256" key="8">
    <source>
        <dbReference type="RuleBase" id="RU003953"/>
    </source>
</evidence>
<evidence type="ECO:0000256" key="9">
    <source>
        <dbReference type="SAM" id="MobiDB-lite"/>
    </source>
</evidence>
<evidence type="ECO:0000256" key="5">
    <source>
        <dbReference type="ARBA" id="ARBA00022884"/>
    </source>
</evidence>
<evidence type="ECO:0000256" key="2">
    <source>
        <dbReference type="ARBA" id="ARBA00022679"/>
    </source>
</evidence>
<dbReference type="InterPro" id="IPR032828">
    <property type="entry name" value="PolyA_RNA-bd"/>
</dbReference>
<dbReference type="Gene3D" id="1.10.3090.10">
    <property type="entry name" value="cca-adding enzyme, domain 2"/>
    <property type="match status" value="1"/>
</dbReference>
<dbReference type="Pfam" id="PF12626">
    <property type="entry name" value="PolyA_pol_arg_C"/>
    <property type="match status" value="1"/>
</dbReference>
<keyword evidence="2 7" id="KW-0808">Transferase</keyword>
<sequence length="443" mass="50158">MRHDIQPHFQIVPRDQHNVSRRDISPNALRVLYRLREGGFDAYLVGGAVRDLLIGGHPKDFDVATNATPEEVRGLFRNCRLIGRRFRLAHVVYGREIIEVATFRANSDDGSGDRELHEGGRVLRDNVYGSIEDDAIRRDFTANALYYAIEDFSVRDYTGGYEDVRNRLMRTIGDPETRYREDPVRMLRAVRLAAKLDFQIEAATAAPIPQLAPLLREAAPARLFEECLKLFLSGHAVQSFIGLERHGLLQALLPETAAALKANRSGALRRMLLEGLKGTDTRVANDEPVSPAFLFALLLWPAYCRALATLQAQGVHAAEAQRRAADRVTVHQLETIALPRRFSLPMQEIWLLQSRFSQRQRKRVFRLLAHPRFRAAFDFLNLRMAASDEHAEDVAFWREAQEKPGDALGAQLDAQRQADVDGESGDAPRKRRRRRRKSAAGDE</sequence>
<evidence type="ECO:0000313" key="14">
    <source>
        <dbReference type="Proteomes" id="UP001501083"/>
    </source>
</evidence>
<evidence type="ECO:0000256" key="6">
    <source>
        <dbReference type="ARBA" id="ARBA00023163"/>
    </source>
</evidence>
<protein>
    <recommendedName>
        <fullName evidence="7">Poly(A) polymerase I</fullName>
        <shortName evidence="7">PAP I</shortName>
        <ecNumber evidence="7">2.7.7.19</ecNumber>
    </recommendedName>
</protein>
<dbReference type="Pfam" id="PF01743">
    <property type="entry name" value="PolyA_pol"/>
    <property type="match status" value="1"/>
</dbReference>
<dbReference type="HAMAP" id="MF_00957">
    <property type="entry name" value="PolyA_pol"/>
    <property type="match status" value="1"/>
</dbReference>
<dbReference type="PANTHER" id="PTHR43051:SF1">
    <property type="entry name" value="POLYNUCLEOTIDE ADENYLYLTRANSFERASE FAMILY PROTEIN"/>
    <property type="match status" value="1"/>
</dbReference>
<feature type="region of interest" description="Disordered" evidence="9">
    <location>
        <begin position="406"/>
        <end position="443"/>
    </location>
</feature>
<evidence type="ECO:0000313" key="13">
    <source>
        <dbReference type="EMBL" id="GAA5075975.1"/>
    </source>
</evidence>
<feature type="active site" evidence="7">
    <location>
        <position position="62"/>
    </location>
</feature>
<evidence type="ECO:0000256" key="4">
    <source>
        <dbReference type="ARBA" id="ARBA00022840"/>
    </source>
</evidence>
<dbReference type="InterPro" id="IPR010206">
    <property type="entry name" value="PolA_pol_I"/>
</dbReference>
<evidence type="ECO:0000256" key="7">
    <source>
        <dbReference type="HAMAP-Rule" id="MF_00957"/>
    </source>
</evidence>
<keyword evidence="1 7" id="KW-0507">mRNA processing</keyword>
<comment type="similarity">
    <text evidence="7 8">Belongs to the tRNA nucleotidyltransferase/poly(A) polymerase family.</text>
</comment>
<keyword evidence="6 7" id="KW-0804">Transcription</keyword>